<organism evidence="1 2">
    <name type="scientific">Tolypocladium capitatum</name>
    <dbReference type="NCBI Taxonomy" id="45235"/>
    <lineage>
        <taxon>Eukaryota</taxon>
        <taxon>Fungi</taxon>
        <taxon>Dikarya</taxon>
        <taxon>Ascomycota</taxon>
        <taxon>Pezizomycotina</taxon>
        <taxon>Sordariomycetes</taxon>
        <taxon>Hypocreomycetidae</taxon>
        <taxon>Hypocreales</taxon>
        <taxon>Ophiocordycipitaceae</taxon>
        <taxon>Tolypocladium</taxon>
    </lineage>
</organism>
<dbReference type="AlphaFoldDB" id="A0A2K3Q4Z3"/>
<evidence type="ECO:0000313" key="1">
    <source>
        <dbReference type="EMBL" id="PNY22581.1"/>
    </source>
</evidence>
<dbReference type="GO" id="GO:0008168">
    <property type="term" value="F:methyltransferase activity"/>
    <property type="evidence" value="ECO:0007669"/>
    <property type="project" value="UniProtKB-KW"/>
</dbReference>
<evidence type="ECO:0000313" key="2">
    <source>
        <dbReference type="Proteomes" id="UP000236621"/>
    </source>
</evidence>
<accession>A0A2K3Q4Z3</accession>
<proteinExistence type="predicted"/>
<dbReference type="Gene3D" id="3.40.50.150">
    <property type="entry name" value="Vaccinia Virus protein VP39"/>
    <property type="match status" value="1"/>
</dbReference>
<dbReference type="InterPro" id="IPR029063">
    <property type="entry name" value="SAM-dependent_MTases_sf"/>
</dbReference>
<sequence>MKDDGTAGLYGNPATGQRVTAYATAHSTALPRHVTDYHAAAAASRPDSMMLSSNFQSQLHLLLANAIGAKRGGWAIRRAPATPASAAR</sequence>
<reference evidence="1 2" key="1">
    <citation type="submission" date="2017-08" db="EMBL/GenBank/DDBJ databases">
        <title>Harnessing the power of phylogenomics to disentangle the directionality and signatures of interkingdom host jumping in the parasitic fungal genus Tolypocladium.</title>
        <authorList>
            <person name="Quandt C.A."/>
            <person name="Patterson W."/>
            <person name="Spatafora J.W."/>
        </authorList>
    </citation>
    <scope>NUCLEOTIDE SEQUENCE [LARGE SCALE GENOMIC DNA]</scope>
    <source>
        <strain evidence="1 2">CBS 113982</strain>
    </source>
</reference>
<dbReference type="Proteomes" id="UP000236621">
    <property type="component" value="Unassembled WGS sequence"/>
</dbReference>
<keyword evidence="1" id="KW-0489">Methyltransferase</keyword>
<comment type="caution">
    <text evidence="1">The sequence shown here is derived from an EMBL/GenBank/DDBJ whole genome shotgun (WGS) entry which is preliminary data.</text>
</comment>
<dbReference type="EMBL" id="NRSZ01001186">
    <property type="protein sequence ID" value="PNY22581.1"/>
    <property type="molecule type" value="Genomic_DNA"/>
</dbReference>
<keyword evidence="2" id="KW-1185">Reference proteome</keyword>
<dbReference type="OrthoDB" id="10251242at2759"/>
<dbReference type="STRING" id="45235.A0A2K3Q4Z3"/>
<gene>
    <name evidence="1" type="ORF">TCAP_07096</name>
</gene>
<keyword evidence="1" id="KW-0808">Transferase</keyword>
<protein>
    <submittedName>
        <fullName evidence="1">Caffeoyl-CoA O-methyltransferase 2</fullName>
    </submittedName>
</protein>
<name>A0A2K3Q4Z3_9HYPO</name>
<dbReference type="GO" id="GO:0032259">
    <property type="term" value="P:methylation"/>
    <property type="evidence" value="ECO:0007669"/>
    <property type="project" value="UniProtKB-KW"/>
</dbReference>